<feature type="transmembrane region" description="Helical" evidence="1">
    <location>
        <begin position="659"/>
        <end position="681"/>
    </location>
</feature>
<dbReference type="Proteomes" id="UP000034410">
    <property type="component" value="Chromosome"/>
</dbReference>
<evidence type="ECO:0000256" key="1">
    <source>
        <dbReference type="SAM" id="Phobius"/>
    </source>
</evidence>
<dbReference type="Gene3D" id="2.70.98.70">
    <property type="match status" value="1"/>
</dbReference>
<proteinExistence type="predicted"/>
<feature type="transmembrane region" description="Helical" evidence="1">
    <location>
        <begin position="79"/>
        <end position="101"/>
    </location>
</feature>
<feature type="transmembrane region" description="Helical" evidence="1">
    <location>
        <begin position="616"/>
        <end position="639"/>
    </location>
</feature>
<keyword evidence="1" id="KW-1133">Transmembrane helix</keyword>
<dbReference type="PATRIC" id="fig|1543721.4.peg.878"/>
<feature type="transmembrane region" description="Helical" evidence="1">
    <location>
        <begin position="223"/>
        <end position="249"/>
    </location>
</feature>
<dbReference type="RefSeq" id="WP_046858630.1">
    <property type="nucleotide sequence ID" value="NZ_CP011412.1"/>
</dbReference>
<feature type="transmembrane region" description="Helical" evidence="1">
    <location>
        <begin position="156"/>
        <end position="173"/>
    </location>
</feature>
<dbReference type="Gene3D" id="1.50.10.100">
    <property type="entry name" value="Chondroitin AC/alginate lyase"/>
    <property type="match status" value="1"/>
</dbReference>
<feature type="transmembrane region" description="Helical" evidence="1">
    <location>
        <begin position="117"/>
        <end position="136"/>
    </location>
</feature>
<dbReference type="EMBL" id="CP011412">
    <property type="protein sequence ID" value="AKH19694.1"/>
    <property type="molecule type" value="Genomic_DNA"/>
</dbReference>
<dbReference type="KEGG" id="seds:AAY24_04205"/>
<dbReference type="InterPro" id="IPR008929">
    <property type="entry name" value="Chondroitin_lyas"/>
</dbReference>
<organism evidence="2 3">
    <name type="scientific">Sedimenticola thiotaurini</name>
    <dbReference type="NCBI Taxonomy" id="1543721"/>
    <lineage>
        <taxon>Bacteria</taxon>
        <taxon>Pseudomonadati</taxon>
        <taxon>Pseudomonadota</taxon>
        <taxon>Gammaproteobacteria</taxon>
        <taxon>Chromatiales</taxon>
        <taxon>Sedimenticolaceae</taxon>
        <taxon>Sedimenticola</taxon>
    </lineage>
</organism>
<protein>
    <submittedName>
        <fullName evidence="2">Uncharacterized protein</fullName>
    </submittedName>
</protein>
<name>A0A0F7JWF2_9GAMM</name>
<feature type="transmembrane region" description="Helical" evidence="1">
    <location>
        <begin position="560"/>
        <end position="580"/>
    </location>
</feature>
<feature type="transmembrane region" description="Helical" evidence="1">
    <location>
        <begin position="281"/>
        <end position="298"/>
    </location>
</feature>
<dbReference type="Gene3D" id="2.60.120.260">
    <property type="entry name" value="Galactose-binding domain-like"/>
    <property type="match status" value="1"/>
</dbReference>
<feature type="transmembrane region" description="Helical" evidence="1">
    <location>
        <begin position="12"/>
        <end position="33"/>
    </location>
</feature>
<keyword evidence="3" id="KW-1185">Reference proteome</keyword>
<accession>A0A0F7JWF2</accession>
<dbReference type="PANTHER" id="PTHR37422">
    <property type="entry name" value="TEICHURONIC ACID BIOSYNTHESIS PROTEIN TUAE"/>
    <property type="match status" value="1"/>
</dbReference>
<reference evidence="2 3" key="1">
    <citation type="journal article" date="2015" name="Genome Announc.">
        <title>Complete Genome Sequence of Sedimenticola thiotaurini Strain SIP-G1, a Polyphosphate- and Polyhydroxyalkanoate-Accumulating Sulfur-Oxidizing Gammaproteobacterium Isolated from Salt Marsh Sediments.</title>
        <authorList>
            <person name="Flood B.E."/>
            <person name="Jones D.S."/>
            <person name="Bailey J.V."/>
        </authorList>
    </citation>
    <scope>NUCLEOTIDE SEQUENCE [LARGE SCALE GENOMIC DNA]</scope>
    <source>
        <strain evidence="2 3">SIP-G1</strain>
    </source>
</reference>
<dbReference type="PANTHER" id="PTHR37422:SF13">
    <property type="entry name" value="LIPOPOLYSACCHARIDE BIOSYNTHESIS PROTEIN PA4999-RELATED"/>
    <property type="match status" value="1"/>
</dbReference>
<keyword evidence="1" id="KW-0472">Membrane</keyword>
<dbReference type="OrthoDB" id="283584at2"/>
<evidence type="ECO:0000313" key="3">
    <source>
        <dbReference type="Proteomes" id="UP000034410"/>
    </source>
</evidence>
<keyword evidence="1" id="KW-0812">Transmembrane</keyword>
<feature type="transmembrane region" description="Helical" evidence="1">
    <location>
        <begin position="592"/>
        <end position="610"/>
    </location>
</feature>
<feature type="transmembrane region" description="Helical" evidence="1">
    <location>
        <begin position="256"/>
        <end position="275"/>
    </location>
</feature>
<gene>
    <name evidence="2" type="ORF">AAY24_04205</name>
</gene>
<sequence>MSKPLTRPQQVAPQLLVFFQRLLAIGILTTVTVTLVDFPIAVNWLAAGFVLYLLLLWRYPWLWLIVLPTLLPVLDLTPASGRIFFGEFDLLVLITVAAGLMRREAWFTPLQLNRKRWLLILLLIVWQCYTALKGLLPIQPVDANAFTSYYSHYNSLRLAKGFFWALLLLPLLGQAINRGNPVVRLFIAGVVGGLATDLMAILWERALFSGILNFSKPYRVTGLFSGMTTGGAPLDAHLIFSLPFVGALFLLWRNRLIHLAGFCLLLFALYGLAVTFSRADYAAVIVAVFTGLAAWMLISRSAPSSHAGRGWYLLGIVALALLVSTPFISGEFIKHRFSTVSSDLAGRFQHWNSAIDMMGKDKESQLFGMGRGAFPRSYYWSHPGDDLPPTMLHARQDNNSFLRMDRSNDSGDLFLTQRFEVAEPGPYRLSISLRPRNDQATRLLVEICERLIYQSYKTCRWMGINTGSDSSQWINFNKTFSVRNLGVKQWYGSRPVQISILNRGLTQGVDIDDVQIITPSGKQLLQNSTFDQGLDHWFFYSGNHLGWHIKNIWVDTFFEGGWIGLLIFTLLIVYSLLVSLERLRHRDSFPLLYLPALTGLLVVGLFDSILDEPRLTLLLFLSTWILLASRTTALTLLPAQQHPPGMANKLLRHFRRLPLLYQISAVIVSTLLLLTLGIWGATQYTGMGTRQLALRLLDKLGQRDGYLVQAIMPDSYHNAHQLVGNLRPAHPRILLPELSKWQGHGISQAIEQRLALYSNYDRKNYRPCSSNSLPGLTSCWLSTGDAATAEKIIHGLRSGYMQVARNNENYGNVWQYAFAYDFIHLYPGLKEDDRLAIEDRIRSALRHALLLLEGNSLSLWHGRTTLSSIAWLAAVVLDPTNPDDLLLITQAQAHFLETLKAVAMTEAWPEGYNYWINNRGFLFTLAANAYLNGVEDPQNRQQVIETLRRVGYWHIYNTRPDNRAHGLGDEGPRVDLKDETRRVIDLITQATEDPALAAYSRYLGELYGYASYYQGYRWGFLLFNDPTITPLPQSTRKTLSFARDYLPGATLFGKNAMNTAYFRSGWSPQDTFISFRAGDSFTHHGHYDAGHFTLFKGAPLASNSGTYGRFFSEHRLNYYLRTVAKNSLLVVRPEEKVKPNRFFKENVAGGGQRITLPTGSAIRSTGQWADQLHNGLHLEGGQLLAYAGNDSRYHYIAADLTAAYNNTQYDDNGQNGKVTEATRELLYLVNTDQLIIHDKLVSTDPDYAKKWLLHTINRPRLADTRLLAGTEENGILQSGARQLRIANGPGRLRVDTLYPRESITRLIGGPDYQYYVETDGDDSELDGWNMVEGVNRKPWFEDALWRVEIQPAKPRSEDHFLTVLTPSLGEFKEVDPERLETGSERIYGARTQGNLVLFVDGREPQQVSVATKRGDDALYLVGITPGTRVTLVLDGAETGYTADDAGMAIIPLNDTARDNIRLSW</sequence>
<feature type="transmembrane region" description="Helical" evidence="1">
    <location>
        <begin position="310"/>
        <end position="328"/>
    </location>
</feature>
<dbReference type="InterPro" id="IPR051533">
    <property type="entry name" value="WaaL-like"/>
</dbReference>
<dbReference type="SUPFAM" id="SSF48230">
    <property type="entry name" value="Chondroitin AC/alginate lyase"/>
    <property type="match status" value="1"/>
</dbReference>
<evidence type="ECO:0000313" key="2">
    <source>
        <dbReference type="EMBL" id="AKH19694.1"/>
    </source>
</evidence>
<feature type="transmembrane region" description="Helical" evidence="1">
    <location>
        <begin position="185"/>
        <end position="203"/>
    </location>
</feature>